<sequence length="112" mass="12541">MLDSTRARAGHGENVHEHVLSTHLASSNPSMPHARLHLSPISIFDIPKISPHLPISHSTSLSLYLHAVFPPHTTFSTTTISHQHDAVSPRPPSLTPPSFWLFRLRNPWRPRA</sequence>
<name>A0A0A0LTC5_CUCSA</name>
<protein>
    <submittedName>
        <fullName evidence="1">Uncharacterized protein</fullName>
    </submittedName>
</protein>
<dbReference type="Proteomes" id="UP000029981">
    <property type="component" value="Chromosome 2"/>
</dbReference>
<reference evidence="1 2" key="1">
    <citation type="journal article" date="2009" name="Nat. Genet.">
        <title>The genome of the cucumber, Cucumis sativus L.</title>
        <authorList>
            <person name="Huang S."/>
            <person name="Li R."/>
            <person name="Zhang Z."/>
            <person name="Li L."/>
            <person name="Gu X."/>
            <person name="Fan W."/>
            <person name="Lucas W.J."/>
            <person name="Wang X."/>
            <person name="Xie B."/>
            <person name="Ni P."/>
            <person name="Ren Y."/>
            <person name="Zhu H."/>
            <person name="Li J."/>
            <person name="Lin K."/>
            <person name="Jin W."/>
            <person name="Fei Z."/>
            <person name="Li G."/>
            <person name="Staub J."/>
            <person name="Kilian A."/>
            <person name="van der Vossen E.A."/>
            <person name="Wu Y."/>
            <person name="Guo J."/>
            <person name="He J."/>
            <person name="Jia Z."/>
            <person name="Ren Y."/>
            <person name="Tian G."/>
            <person name="Lu Y."/>
            <person name="Ruan J."/>
            <person name="Qian W."/>
            <person name="Wang M."/>
            <person name="Huang Q."/>
            <person name="Li B."/>
            <person name="Xuan Z."/>
            <person name="Cao J."/>
            <person name="Asan"/>
            <person name="Wu Z."/>
            <person name="Zhang J."/>
            <person name="Cai Q."/>
            <person name="Bai Y."/>
            <person name="Zhao B."/>
            <person name="Han Y."/>
            <person name="Li Y."/>
            <person name="Li X."/>
            <person name="Wang S."/>
            <person name="Shi Q."/>
            <person name="Liu S."/>
            <person name="Cho W.K."/>
            <person name="Kim J.Y."/>
            <person name="Xu Y."/>
            <person name="Heller-Uszynska K."/>
            <person name="Miao H."/>
            <person name="Cheng Z."/>
            <person name="Zhang S."/>
            <person name="Wu J."/>
            <person name="Yang Y."/>
            <person name="Kang H."/>
            <person name="Li M."/>
            <person name="Liang H."/>
            <person name="Ren X."/>
            <person name="Shi Z."/>
            <person name="Wen M."/>
            <person name="Jian M."/>
            <person name="Yang H."/>
            <person name="Zhang G."/>
            <person name="Yang Z."/>
            <person name="Chen R."/>
            <person name="Liu S."/>
            <person name="Li J."/>
            <person name="Ma L."/>
            <person name="Liu H."/>
            <person name="Zhou Y."/>
            <person name="Zhao J."/>
            <person name="Fang X."/>
            <person name="Li G."/>
            <person name="Fang L."/>
            <person name="Li Y."/>
            <person name="Liu D."/>
            <person name="Zheng H."/>
            <person name="Zhang Y."/>
            <person name="Qin N."/>
            <person name="Li Z."/>
            <person name="Yang G."/>
            <person name="Yang S."/>
            <person name="Bolund L."/>
            <person name="Kristiansen K."/>
            <person name="Zheng H."/>
            <person name="Li S."/>
            <person name="Zhang X."/>
            <person name="Yang H."/>
            <person name="Wang J."/>
            <person name="Sun R."/>
            <person name="Zhang B."/>
            <person name="Jiang S."/>
            <person name="Wang J."/>
            <person name="Du Y."/>
            <person name="Li S."/>
        </authorList>
    </citation>
    <scope>NUCLEOTIDE SEQUENCE [LARGE SCALE GENOMIC DNA]</scope>
    <source>
        <strain evidence="2">cv. 9930</strain>
    </source>
</reference>
<dbReference type="AlphaFoldDB" id="A0A0A0LTC5"/>
<organism evidence="1 2">
    <name type="scientific">Cucumis sativus</name>
    <name type="common">Cucumber</name>
    <dbReference type="NCBI Taxonomy" id="3659"/>
    <lineage>
        <taxon>Eukaryota</taxon>
        <taxon>Viridiplantae</taxon>
        <taxon>Streptophyta</taxon>
        <taxon>Embryophyta</taxon>
        <taxon>Tracheophyta</taxon>
        <taxon>Spermatophyta</taxon>
        <taxon>Magnoliopsida</taxon>
        <taxon>eudicotyledons</taxon>
        <taxon>Gunneridae</taxon>
        <taxon>Pentapetalae</taxon>
        <taxon>rosids</taxon>
        <taxon>fabids</taxon>
        <taxon>Cucurbitales</taxon>
        <taxon>Cucurbitaceae</taxon>
        <taxon>Benincaseae</taxon>
        <taxon>Cucumis</taxon>
    </lineage>
</organism>
<gene>
    <name evidence="1" type="ORF">Csa_2G423710</name>
</gene>
<proteinExistence type="predicted"/>
<accession>A0A0A0LTC5</accession>
<dbReference type="Gramene" id="KGN63291">
    <property type="protein sequence ID" value="KGN63291"/>
    <property type="gene ID" value="Csa_2G423710"/>
</dbReference>
<evidence type="ECO:0000313" key="1">
    <source>
        <dbReference type="EMBL" id="KGN63291.1"/>
    </source>
</evidence>
<evidence type="ECO:0000313" key="2">
    <source>
        <dbReference type="Proteomes" id="UP000029981"/>
    </source>
</evidence>
<dbReference type="EMBL" id="CM002923">
    <property type="protein sequence ID" value="KGN63291.1"/>
    <property type="molecule type" value="Genomic_DNA"/>
</dbReference>
<keyword evidence="2" id="KW-1185">Reference proteome</keyword>
<reference evidence="1 2" key="3">
    <citation type="journal article" date="2010" name="BMC Genomics">
        <title>Transcriptome sequencing and comparative analysis of cucumber flowers with different sex types.</title>
        <authorList>
            <person name="Guo S."/>
            <person name="Zheng Y."/>
            <person name="Joung J.G."/>
            <person name="Liu S."/>
            <person name="Zhang Z."/>
            <person name="Crasta O.R."/>
            <person name="Sobral B.W."/>
            <person name="Xu Y."/>
            <person name="Huang S."/>
            <person name="Fei Z."/>
        </authorList>
    </citation>
    <scope>NUCLEOTIDE SEQUENCE [LARGE SCALE GENOMIC DNA]</scope>
    <source>
        <strain evidence="2">cv. 9930</strain>
    </source>
</reference>
<reference evidence="1 2" key="4">
    <citation type="journal article" date="2011" name="BMC Genomics">
        <title>RNA-Seq improves annotation of protein-coding genes in the cucumber genome.</title>
        <authorList>
            <person name="Li Z."/>
            <person name="Zhang Z."/>
            <person name="Yan P."/>
            <person name="Huang S."/>
            <person name="Fei Z."/>
            <person name="Lin K."/>
        </authorList>
    </citation>
    <scope>NUCLEOTIDE SEQUENCE [LARGE SCALE GENOMIC DNA]</scope>
    <source>
        <strain evidence="2">cv. 9930</strain>
    </source>
</reference>
<reference evidence="1 2" key="2">
    <citation type="journal article" date="2009" name="PLoS ONE">
        <title>An integrated genetic and cytogenetic map of the cucumber genome.</title>
        <authorList>
            <person name="Ren Y."/>
            <person name="Zhang Z."/>
            <person name="Liu J."/>
            <person name="Staub J.E."/>
            <person name="Han Y."/>
            <person name="Cheng Z."/>
            <person name="Li X."/>
            <person name="Lu J."/>
            <person name="Miao H."/>
            <person name="Kang H."/>
            <person name="Xie B."/>
            <person name="Gu X."/>
            <person name="Wang X."/>
            <person name="Du Y."/>
            <person name="Jin W."/>
            <person name="Huang S."/>
        </authorList>
    </citation>
    <scope>NUCLEOTIDE SEQUENCE [LARGE SCALE GENOMIC DNA]</scope>
    <source>
        <strain evidence="2">cv. 9930</strain>
    </source>
</reference>